<reference evidence="1 2" key="1">
    <citation type="journal article" date="2013" name="Genome Announc.">
        <title>Draft Genome Sequence of Cesiribacter andamanensis Strain AMV16T, Isolated from a Soil Sample from a Mud Volcano in the Andaman Islands, India.</title>
        <authorList>
            <person name="Shivaji S."/>
            <person name="Ara S."/>
            <person name="Begum Z."/>
            <person name="Srinivas T.N."/>
            <person name="Singh A."/>
            <person name="Kumar Pinnaka A."/>
        </authorList>
    </citation>
    <scope>NUCLEOTIDE SEQUENCE [LARGE SCALE GENOMIC DNA]</scope>
    <source>
        <strain evidence="1 2">AMV16</strain>
    </source>
</reference>
<protein>
    <submittedName>
        <fullName evidence="1">Uncharacterized protein</fullName>
    </submittedName>
</protein>
<evidence type="ECO:0000313" key="1">
    <source>
        <dbReference type="EMBL" id="EMR00661.1"/>
    </source>
</evidence>
<dbReference type="EMBL" id="AODQ01000214">
    <property type="protein sequence ID" value="EMR00661.1"/>
    <property type="molecule type" value="Genomic_DNA"/>
</dbReference>
<name>M7N0B3_9BACT</name>
<organism evidence="1 2">
    <name type="scientific">Cesiribacter andamanensis AMV16</name>
    <dbReference type="NCBI Taxonomy" id="1279009"/>
    <lineage>
        <taxon>Bacteria</taxon>
        <taxon>Pseudomonadati</taxon>
        <taxon>Bacteroidota</taxon>
        <taxon>Cytophagia</taxon>
        <taxon>Cytophagales</taxon>
        <taxon>Cesiribacteraceae</taxon>
        <taxon>Cesiribacter</taxon>
    </lineage>
</organism>
<sequence length="77" mass="8072">MGQAPLFFHGAEAGLFKALLGYGYQQGIGRAALQRPVEQVSRCGKGAVAAQDLQRGVQLPEPVALPVGQGQQIVLQS</sequence>
<accession>M7N0B3</accession>
<evidence type="ECO:0000313" key="2">
    <source>
        <dbReference type="Proteomes" id="UP000011910"/>
    </source>
</evidence>
<keyword evidence="2" id="KW-1185">Reference proteome</keyword>
<dbReference type="Proteomes" id="UP000011910">
    <property type="component" value="Unassembled WGS sequence"/>
</dbReference>
<gene>
    <name evidence="1" type="ORF">ADICEAN_04213</name>
</gene>
<comment type="caution">
    <text evidence="1">The sequence shown here is derived from an EMBL/GenBank/DDBJ whole genome shotgun (WGS) entry which is preliminary data.</text>
</comment>
<dbReference type="AlphaFoldDB" id="M7N0B3"/>
<proteinExistence type="predicted"/>